<dbReference type="EC" id="2.3.1.286" evidence="9"/>
<feature type="binding site" evidence="10">
    <location>
        <position position="149"/>
    </location>
    <ligand>
        <name>Zn(2+)</name>
        <dbReference type="ChEBI" id="CHEBI:29105"/>
    </ligand>
</feature>
<dbReference type="InterPro" id="IPR050134">
    <property type="entry name" value="NAD-dep_sirtuin_deacylases"/>
</dbReference>
<comment type="similarity">
    <text evidence="3 9">Belongs to the sirtuin family. Class I subfamily.</text>
</comment>
<keyword evidence="14" id="KW-1185">Reference proteome</keyword>
<evidence type="ECO:0000256" key="6">
    <source>
        <dbReference type="ARBA" id="ARBA00022833"/>
    </source>
</evidence>
<feature type="binding site" evidence="10">
    <location>
        <position position="152"/>
    </location>
    <ligand>
        <name>Zn(2+)</name>
        <dbReference type="ChEBI" id="CHEBI:29105"/>
    </ligand>
</feature>
<evidence type="ECO:0000256" key="2">
    <source>
        <dbReference type="ARBA" id="ARBA00004173"/>
    </source>
</evidence>
<keyword evidence="5 9" id="KW-0479">Metal-binding</keyword>
<feature type="binding site" evidence="10">
    <location>
        <position position="176"/>
    </location>
    <ligand>
        <name>Zn(2+)</name>
        <dbReference type="ChEBI" id="CHEBI:29105"/>
    </ligand>
</feature>
<feature type="region of interest" description="Disordered" evidence="11">
    <location>
        <begin position="277"/>
        <end position="311"/>
    </location>
</feature>
<keyword evidence="8" id="KW-0496">Mitochondrion</keyword>
<feature type="region of interest" description="Disordered" evidence="11">
    <location>
        <begin position="323"/>
        <end position="395"/>
    </location>
</feature>
<dbReference type="EMBL" id="JASNQZ010000001">
    <property type="protein sequence ID" value="KAL0961467.1"/>
    <property type="molecule type" value="Genomic_DNA"/>
</dbReference>
<dbReference type="InterPro" id="IPR029035">
    <property type="entry name" value="DHS-like_NAD/FAD-binding_dom"/>
</dbReference>
<reference evidence="14" key="1">
    <citation type="submission" date="2024-06" db="EMBL/GenBank/DDBJ databases">
        <title>Multi-omics analyses provide insights into the biosynthesis of the anticancer antibiotic pleurotin in Hohenbuehelia grisea.</title>
        <authorList>
            <person name="Weaver J.A."/>
            <person name="Alberti F."/>
        </authorList>
    </citation>
    <scope>NUCLEOTIDE SEQUENCE [LARGE SCALE GENOMIC DNA]</scope>
    <source>
        <strain evidence="14">T-177</strain>
    </source>
</reference>
<comment type="cofactor">
    <cofactor evidence="1 9">
        <name>Zn(2+)</name>
        <dbReference type="ChEBI" id="CHEBI:29105"/>
    </cofactor>
</comment>
<dbReference type="Gene3D" id="3.40.50.1220">
    <property type="entry name" value="TPP-binding domain"/>
    <property type="match status" value="1"/>
</dbReference>
<dbReference type="SUPFAM" id="SSF52467">
    <property type="entry name" value="DHS-like NAD/FAD-binding domain"/>
    <property type="match status" value="1"/>
</dbReference>
<feature type="binding site" evidence="10">
    <location>
        <position position="173"/>
    </location>
    <ligand>
        <name>Zn(2+)</name>
        <dbReference type="ChEBI" id="CHEBI:29105"/>
    </ligand>
</feature>
<evidence type="ECO:0000256" key="5">
    <source>
        <dbReference type="ARBA" id="ARBA00022723"/>
    </source>
</evidence>
<evidence type="ECO:0000256" key="1">
    <source>
        <dbReference type="ARBA" id="ARBA00001947"/>
    </source>
</evidence>
<feature type="compositionally biased region" description="Basic and acidic residues" evidence="11">
    <location>
        <begin position="384"/>
        <end position="395"/>
    </location>
</feature>
<proteinExistence type="inferred from homology"/>
<name>A0ABR3K044_9AGAR</name>
<dbReference type="PANTHER" id="PTHR11085:SF6">
    <property type="entry name" value="NAD-DEPENDENT PROTEIN DEACETYLASE SIRTUIN-2"/>
    <property type="match status" value="1"/>
</dbReference>
<dbReference type="CDD" id="cd01408">
    <property type="entry name" value="SIRT1"/>
    <property type="match status" value="1"/>
</dbReference>
<comment type="caution">
    <text evidence="13">The sequence shown here is derived from an EMBL/GenBank/DDBJ whole genome shotgun (WGS) entry which is preliminary data.</text>
</comment>
<dbReference type="Gene3D" id="3.30.1600.10">
    <property type="entry name" value="SIR2/SIRT2 'Small Domain"/>
    <property type="match status" value="1"/>
</dbReference>
<feature type="compositionally biased region" description="Basic and acidic residues" evidence="11">
    <location>
        <begin position="323"/>
        <end position="359"/>
    </location>
</feature>
<evidence type="ECO:0000256" key="3">
    <source>
        <dbReference type="ARBA" id="ARBA00006924"/>
    </source>
</evidence>
<keyword evidence="6 9" id="KW-0862">Zinc</keyword>
<evidence type="ECO:0000256" key="11">
    <source>
        <dbReference type="SAM" id="MobiDB-lite"/>
    </source>
</evidence>
<evidence type="ECO:0000256" key="10">
    <source>
        <dbReference type="PROSITE-ProRule" id="PRU00236"/>
    </source>
</evidence>
<dbReference type="PROSITE" id="PS50305">
    <property type="entry name" value="SIRTUIN"/>
    <property type="match status" value="1"/>
</dbReference>
<organism evidence="13 14">
    <name type="scientific">Hohenbuehelia grisea</name>
    <dbReference type="NCBI Taxonomy" id="104357"/>
    <lineage>
        <taxon>Eukaryota</taxon>
        <taxon>Fungi</taxon>
        <taxon>Dikarya</taxon>
        <taxon>Basidiomycota</taxon>
        <taxon>Agaricomycotina</taxon>
        <taxon>Agaricomycetes</taxon>
        <taxon>Agaricomycetidae</taxon>
        <taxon>Agaricales</taxon>
        <taxon>Pleurotineae</taxon>
        <taxon>Pleurotaceae</taxon>
        <taxon>Hohenbuehelia</taxon>
    </lineage>
</organism>
<dbReference type="InterPro" id="IPR003000">
    <property type="entry name" value="Sirtuin"/>
</dbReference>
<protein>
    <recommendedName>
        <fullName evidence="9">NAD-dependent protein deacetylase</fullName>
        <ecNumber evidence="9">2.3.1.286</ecNumber>
    </recommendedName>
</protein>
<evidence type="ECO:0000313" key="14">
    <source>
        <dbReference type="Proteomes" id="UP001556367"/>
    </source>
</evidence>
<evidence type="ECO:0000256" key="9">
    <source>
        <dbReference type="PIRNR" id="PIRNR037938"/>
    </source>
</evidence>
<feature type="domain" description="Deacetylase sirtuin-type" evidence="12">
    <location>
        <begin position="11"/>
        <end position="271"/>
    </location>
</feature>
<dbReference type="InterPro" id="IPR026591">
    <property type="entry name" value="Sirtuin_cat_small_dom_sf"/>
</dbReference>
<evidence type="ECO:0000259" key="12">
    <source>
        <dbReference type="PROSITE" id="PS50305"/>
    </source>
</evidence>
<comment type="subcellular location">
    <subcellularLocation>
        <location evidence="2">Mitochondrion</location>
    </subcellularLocation>
</comment>
<evidence type="ECO:0000313" key="13">
    <source>
        <dbReference type="EMBL" id="KAL0961467.1"/>
    </source>
</evidence>
<dbReference type="Pfam" id="PF02146">
    <property type="entry name" value="SIR2"/>
    <property type="match status" value="1"/>
</dbReference>
<dbReference type="InterPro" id="IPR026590">
    <property type="entry name" value="Ssirtuin_cat_dom"/>
</dbReference>
<dbReference type="PANTHER" id="PTHR11085">
    <property type="entry name" value="NAD-DEPENDENT PROTEIN DEACYLASE SIRTUIN-5, MITOCHONDRIAL-RELATED"/>
    <property type="match status" value="1"/>
</dbReference>
<dbReference type="PIRSF" id="PIRSF037938">
    <property type="entry name" value="SIR2_euk"/>
    <property type="match status" value="1"/>
</dbReference>
<keyword evidence="4 9" id="KW-0808">Transferase</keyword>
<accession>A0ABR3K044</accession>
<feature type="compositionally biased region" description="Basic and acidic residues" evidence="11">
    <location>
        <begin position="277"/>
        <end position="291"/>
    </location>
</feature>
<comment type="catalytic activity">
    <reaction evidence="9">
        <text>N(6)-acetyl-L-lysyl-[protein] + NAD(+) + H2O = 2''-O-acetyl-ADP-D-ribose + nicotinamide + L-lysyl-[protein]</text>
        <dbReference type="Rhea" id="RHEA:43636"/>
        <dbReference type="Rhea" id="RHEA-COMP:9752"/>
        <dbReference type="Rhea" id="RHEA-COMP:10731"/>
        <dbReference type="ChEBI" id="CHEBI:15377"/>
        <dbReference type="ChEBI" id="CHEBI:17154"/>
        <dbReference type="ChEBI" id="CHEBI:29969"/>
        <dbReference type="ChEBI" id="CHEBI:57540"/>
        <dbReference type="ChEBI" id="CHEBI:61930"/>
        <dbReference type="ChEBI" id="CHEBI:83767"/>
        <dbReference type="EC" id="2.3.1.286"/>
    </reaction>
</comment>
<feature type="active site" description="Proton acceptor" evidence="10">
    <location>
        <position position="141"/>
    </location>
</feature>
<dbReference type="Proteomes" id="UP001556367">
    <property type="component" value="Unassembled WGS sequence"/>
</dbReference>
<keyword evidence="7 9" id="KW-0520">NAD</keyword>
<evidence type="ECO:0000256" key="7">
    <source>
        <dbReference type="ARBA" id="ARBA00023027"/>
    </source>
</evidence>
<sequence>MASRRKVPKPKVLEGLDVESLAKYISSDKCKKIVLMLGAGVSTSAGIPDFRSPGTGLYANLARLNLPFPEAVFEINFFRRNPVPFYTLAKELYPGKFRPTPTHSFIKLLADHSLLHVCFTQNIDTLERRAGIPDDKIIEAHGSFAVQRCIDCKVLYDDDLMKEKVTAGEVATCEECGGYVKPDIVFFGEALPPQFIQTIPQVGEADLLIILGTSLTVHPFASLAEMAGRKCPRVLINLEGVGGIGSRPDDLLLLGKCDDIVRELCQALGWENKLEEEWEKTKDSVETHEPADETTDEPLADTSVEDSAKTEVEKLTRAIEEKLALETKAEEPASESKDPKTAELARDKSTSVEKSKGDDDSIVETTSPETSKGADSAVGPEKAVGGEESGKETKL</sequence>
<dbReference type="InterPro" id="IPR017328">
    <property type="entry name" value="Sirtuin_class_I"/>
</dbReference>
<evidence type="ECO:0000256" key="8">
    <source>
        <dbReference type="ARBA" id="ARBA00023128"/>
    </source>
</evidence>
<evidence type="ECO:0000256" key="4">
    <source>
        <dbReference type="ARBA" id="ARBA00022679"/>
    </source>
</evidence>
<gene>
    <name evidence="13" type="ORF">HGRIS_006411</name>
</gene>